<dbReference type="PANTHER" id="PTHR46825">
    <property type="entry name" value="D-ALANYL-D-ALANINE-CARBOXYPEPTIDASE/ENDOPEPTIDASE AMPH"/>
    <property type="match status" value="1"/>
</dbReference>
<proteinExistence type="predicted"/>
<dbReference type="PANTHER" id="PTHR46825:SF12">
    <property type="entry name" value="PENICILLIN-BINDING PROTEIN 4"/>
    <property type="match status" value="1"/>
</dbReference>
<accession>A0AAU7BU42</accession>
<dbReference type="EC" id="3.1.1.103" evidence="2"/>
<dbReference type="EMBL" id="CP157199">
    <property type="protein sequence ID" value="XBG61677.1"/>
    <property type="molecule type" value="Genomic_DNA"/>
</dbReference>
<dbReference type="AlphaFoldDB" id="A0AAU7BU42"/>
<dbReference type="SUPFAM" id="SSF56601">
    <property type="entry name" value="beta-lactamase/transpeptidase-like"/>
    <property type="match status" value="1"/>
</dbReference>
<dbReference type="InterPro" id="IPR050491">
    <property type="entry name" value="AmpC-like"/>
</dbReference>
<gene>
    <name evidence="2" type="ORF">ABGB03_01925</name>
</gene>
<dbReference type="Gene3D" id="3.40.710.10">
    <property type="entry name" value="DD-peptidase/beta-lactamase superfamily"/>
    <property type="match status" value="1"/>
</dbReference>
<sequence>MLRKISSLFTLLVLLGSCKKEQQENSEDHIVAIENGLLKSIQVEGEAPATFNIEERMKVHNVPGASIAVIIDGKLQWAKGYGIANTNTNKKVDINTLFQAGSISKPVAALAALKLVDEGKLDLDEDVSTYLKSWKIPDSKFTETEKVTLRRLLTHTAGMTVHGFPGYTQKDSFPSINTVLNGKGNTAAILLDTIPGSLWRYSGGGYTIMEKIVEDVSGLSLEDYMSKNILPQMDMTNSTYSQPLEESMNSNVSAAYYGDGEIIEGLWHNYPEQAAAGLWTTPSDLAKYLIEIHNIYVNDSDGVLSKDMVTKMLTKDMNDWGLGPSLRWDNDSLIFGHGGKNAGFTNDMMAFAKSGNGVIVMTSADNGGRLIGEVLRSISKYYNWGTHNTREVAVIKIPQDELEKFAGKYQLDFQVPDIGDYNIDVTIRDGKIHVIDPNNNDENLFTPQEETKFIDLDKGDRIEVKTDDSGNISFLWNGQYNFNKINE</sequence>
<reference evidence="2" key="1">
    <citation type="submission" date="2024-05" db="EMBL/GenBank/DDBJ databases">
        <title>Pontimicrobium maritimus sp. nov., isolated form sea water.</title>
        <authorList>
            <person name="Muhammad N."/>
            <person name="Vuong T.Q."/>
            <person name="Han H.L."/>
            <person name="Kim S.-G."/>
        </authorList>
    </citation>
    <scope>NUCLEOTIDE SEQUENCE</scope>
    <source>
        <strain evidence="2">SW4</strain>
    </source>
</reference>
<dbReference type="InterPro" id="IPR001466">
    <property type="entry name" value="Beta-lactam-related"/>
</dbReference>
<dbReference type="GO" id="GO:0016787">
    <property type="term" value="F:hydrolase activity"/>
    <property type="evidence" value="ECO:0007669"/>
    <property type="project" value="UniProtKB-KW"/>
</dbReference>
<dbReference type="Pfam" id="PF00144">
    <property type="entry name" value="Beta-lactamase"/>
    <property type="match status" value="1"/>
</dbReference>
<evidence type="ECO:0000313" key="2">
    <source>
        <dbReference type="EMBL" id="XBG61677.1"/>
    </source>
</evidence>
<protein>
    <submittedName>
        <fullName evidence="2">Serine hydrolase domain-containing protein</fullName>
        <ecNumber evidence="2">3.1.1.103</ecNumber>
    </submittedName>
</protein>
<keyword evidence="2" id="KW-0378">Hydrolase</keyword>
<dbReference type="RefSeq" id="WP_347924387.1">
    <property type="nucleotide sequence ID" value="NZ_CP157199.1"/>
</dbReference>
<feature type="domain" description="Beta-lactamase-related" evidence="1">
    <location>
        <begin position="53"/>
        <end position="367"/>
    </location>
</feature>
<name>A0AAU7BU42_9FLAO</name>
<dbReference type="PROSITE" id="PS51257">
    <property type="entry name" value="PROKAR_LIPOPROTEIN"/>
    <property type="match status" value="1"/>
</dbReference>
<evidence type="ECO:0000259" key="1">
    <source>
        <dbReference type="Pfam" id="PF00144"/>
    </source>
</evidence>
<dbReference type="InterPro" id="IPR012338">
    <property type="entry name" value="Beta-lactam/transpept-like"/>
</dbReference>
<organism evidence="2">
    <name type="scientific">Pontimicrobium sp. SW4</name>
    <dbReference type="NCBI Taxonomy" id="3153519"/>
    <lineage>
        <taxon>Bacteria</taxon>
        <taxon>Pseudomonadati</taxon>
        <taxon>Bacteroidota</taxon>
        <taxon>Flavobacteriia</taxon>
        <taxon>Flavobacteriales</taxon>
        <taxon>Flavobacteriaceae</taxon>
        <taxon>Pontimicrobium</taxon>
    </lineage>
</organism>